<comment type="caution">
    <text evidence="3">The sequence shown here is derived from an EMBL/GenBank/DDBJ whole genome shotgun (WGS) entry which is preliminary data.</text>
</comment>
<feature type="signal peptide" evidence="2">
    <location>
        <begin position="1"/>
        <end position="37"/>
    </location>
</feature>
<evidence type="ECO:0000256" key="2">
    <source>
        <dbReference type="SAM" id="SignalP"/>
    </source>
</evidence>
<feature type="chain" id="PRO_5044780169" evidence="2">
    <location>
        <begin position="38"/>
        <end position="67"/>
    </location>
</feature>
<name>A0ABC9WVA5_GRUJA</name>
<dbReference type="AlphaFoldDB" id="A0ABC9WVA5"/>
<dbReference type="EMBL" id="BAAFJT010000004">
    <property type="protein sequence ID" value="GAB0189032.1"/>
    <property type="molecule type" value="Genomic_DNA"/>
</dbReference>
<evidence type="ECO:0000313" key="3">
    <source>
        <dbReference type="EMBL" id="GAB0189032.1"/>
    </source>
</evidence>
<evidence type="ECO:0000313" key="4">
    <source>
        <dbReference type="Proteomes" id="UP001623348"/>
    </source>
</evidence>
<evidence type="ECO:0000256" key="1">
    <source>
        <dbReference type="SAM" id="MobiDB-lite"/>
    </source>
</evidence>
<protein>
    <submittedName>
        <fullName evidence="3">Uncharacterized protein</fullName>
    </submittedName>
</protein>
<keyword evidence="4" id="KW-1185">Reference proteome</keyword>
<sequence length="67" mass="6871">MGPRGAGGWAGRAGAPAPGWTCLLPLLLCAALRSLLASPGSEDWNEENEAAPAAPAPDQRQKSYLAL</sequence>
<dbReference type="Proteomes" id="UP001623348">
    <property type="component" value="Unassembled WGS sequence"/>
</dbReference>
<accession>A0ABC9WVA5</accession>
<reference evidence="3 4" key="1">
    <citation type="submission" date="2024-06" db="EMBL/GenBank/DDBJ databases">
        <title>The draft genome of Grus japonensis, version 3.</title>
        <authorList>
            <person name="Nabeshima K."/>
            <person name="Suzuki S."/>
            <person name="Onuma M."/>
        </authorList>
    </citation>
    <scope>NUCLEOTIDE SEQUENCE [LARGE SCALE GENOMIC DNA]</scope>
    <source>
        <strain evidence="3 4">451A</strain>
    </source>
</reference>
<keyword evidence="2" id="KW-0732">Signal</keyword>
<organism evidence="3 4">
    <name type="scientific">Grus japonensis</name>
    <name type="common">Japanese crane</name>
    <name type="synonym">Red-crowned crane</name>
    <dbReference type="NCBI Taxonomy" id="30415"/>
    <lineage>
        <taxon>Eukaryota</taxon>
        <taxon>Metazoa</taxon>
        <taxon>Chordata</taxon>
        <taxon>Craniata</taxon>
        <taxon>Vertebrata</taxon>
        <taxon>Euteleostomi</taxon>
        <taxon>Archelosauria</taxon>
        <taxon>Archosauria</taxon>
        <taxon>Dinosauria</taxon>
        <taxon>Saurischia</taxon>
        <taxon>Theropoda</taxon>
        <taxon>Coelurosauria</taxon>
        <taxon>Aves</taxon>
        <taxon>Neognathae</taxon>
        <taxon>Neoaves</taxon>
        <taxon>Gruiformes</taxon>
        <taxon>Gruidae</taxon>
        <taxon>Grus</taxon>
    </lineage>
</organism>
<gene>
    <name evidence="3" type="ORF">GRJ2_001368500</name>
</gene>
<feature type="region of interest" description="Disordered" evidence="1">
    <location>
        <begin position="40"/>
        <end position="67"/>
    </location>
</feature>
<proteinExistence type="predicted"/>